<dbReference type="InterPro" id="IPR042326">
    <property type="entry name" value="Ctk3"/>
</dbReference>
<accession>A0AAV5S794</accession>
<sequence length="273" mass="30485">MDALEARMQFIHVLKALPKTLDVSRRGPGTSRTPESAAEASTGTGASPTLFYMAHYAEHYEDLQQCMMDTMNKMDVLDRLYMAIYYHRLVEELSAAAALNSATAAKVLSQVLLPALPRVYELACPLEHPQALTNQPELLQLFEELKRELGDRAAECGTVLAEVQLYLDRTQELKQRLMDQFARTGTLGADPTSPLASQIALNRMEMDRDRHKKQKEQSWHVHRAADPLLPEVNGMLLPREFDALWDATPALTPSDARDAAELHAIAAASYRAD</sequence>
<gene>
    <name evidence="3" type="ORF">DAKH74_051600</name>
</gene>
<reference evidence="3 4" key="1">
    <citation type="journal article" date="2023" name="Elife">
        <title>Identification of key yeast species and microbe-microbe interactions impacting larval growth of Drosophila in the wild.</title>
        <authorList>
            <person name="Mure A."/>
            <person name="Sugiura Y."/>
            <person name="Maeda R."/>
            <person name="Honda K."/>
            <person name="Sakurai N."/>
            <person name="Takahashi Y."/>
            <person name="Watada M."/>
            <person name="Katoh T."/>
            <person name="Gotoh A."/>
            <person name="Gotoh Y."/>
            <person name="Taniguchi I."/>
            <person name="Nakamura K."/>
            <person name="Hayashi T."/>
            <person name="Katayama T."/>
            <person name="Uemura T."/>
            <person name="Hattori Y."/>
        </authorList>
    </citation>
    <scope>NUCLEOTIDE SEQUENCE [LARGE SCALE GENOMIC DNA]</scope>
    <source>
        <strain evidence="3 4">KH-74</strain>
    </source>
</reference>
<dbReference type="Proteomes" id="UP001377567">
    <property type="component" value="Unassembled WGS sequence"/>
</dbReference>
<dbReference type="AlphaFoldDB" id="A0AAV5S794"/>
<dbReference type="EMBL" id="BTGD01000025">
    <property type="protein sequence ID" value="GMM58543.1"/>
    <property type="molecule type" value="Genomic_DNA"/>
</dbReference>
<keyword evidence="4" id="KW-1185">Reference proteome</keyword>
<dbReference type="GO" id="GO:0045943">
    <property type="term" value="P:positive regulation of transcription by RNA polymerase I"/>
    <property type="evidence" value="ECO:0007669"/>
    <property type="project" value="TreeGrafter"/>
</dbReference>
<comment type="caution">
    <text evidence="3">The sequence shown here is derived from an EMBL/GenBank/DDBJ whole genome shotgun (WGS) entry which is preliminary data.</text>
</comment>
<name>A0AAV5S794_MAUHU</name>
<evidence type="ECO:0000256" key="1">
    <source>
        <dbReference type="SAM" id="MobiDB-lite"/>
    </source>
</evidence>
<evidence type="ECO:0000259" key="2">
    <source>
        <dbReference type="Pfam" id="PF12350"/>
    </source>
</evidence>
<evidence type="ECO:0000313" key="4">
    <source>
        <dbReference type="Proteomes" id="UP001377567"/>
    </source>
</evidence>
<feature type="region of interest" description="Disordered" evidence="1">
    <location>
        <begin position="23"/>
        <end position="43"/>
    </location>
</feature>
<dbReference type="GO" id="GO:0032786">
    <property type="term" value="P:positive regulation of DNA-templated transcription, elongation"/>
    <property type="evidence" value="ECO:0007669"/>
    <property type="project" value="InterPro"/>
</dbReference>
<evidence type="ECO:0000313" key="3">
    <source>
        <dbReference type="EMBL" id="GMM58543.1"/>
    </source>
</evidence>
<dbReference type="Pfam" id="PF12350">
    <property type="entry name" value="CTK3_C"/>
    <property type="match status" value="1"/>
</dbReference>
<dbReference type="PANTHER" id="PTHR28291:SF1">
    <property type="entry name" value="CTD KINASE SUBUNIT GAMMA"/>
    <property type="match status" value="1"/>
</dbReference>
<dbReference type="InterPro" id="IPR024637">
    <property type="entry name" value="Ctk3_C"/>
</dbReference>
<proteinExistence type="predicted"/>
<organism evidence="3 4">
    <name type="scientific">Maudiozyma humilis</name>
    <name type="common">Sour dough yeast</name>
    <name type="synonym">Kazachstania humilis</name>
    <dbReference type="NCBI Taxonomy" id="51915"/>
    <lineage>
        <taxon>Eukaryota</taxon>
        <taxon>Fungi</taxon>
        <taxon>Dikarya</taxon>
        <taxon>Ascomycota</taxon>
        <taxon>Saccharomycotina</taxon>
        <taxon>Saccharomycetes</taxon>
        <taxon>Saccharomycetales</taxon>
        <taxon>Saccharomycetaceae</taxon>
        <taxon>Maudiozyma</taxon>
    </lineage>
</organism>
<dbReference type="PANTHER" id="PTHR28291">
    <property type="entry name" value="CTD KINASE SUBUNIT GAMMA"/>
    <property type="match status" value="1"/>
</dbReference>
<dbReference type="GO" id="GO:0070692">
    <property type="term" value="C:CTDK-1 complex"/>
    <property type="evidence" value="ECO:0007669"/>
    <property type="project" value="InterPro"/>
</dbReference>
<protein>
    <submittedName>
        <fullName evidence="3">Ctk3 protein</fullName>
    </submittedName>
</protein>
<feature type="domain" description="CTD kinase subunit gamma Ctk3 C-terminal" evidence="2">
    <location>
        <begin position="200"/>
        <end position="261"/>
    </location>
</feature>